<keyword evidence="3" id="KW-1185">Reference proteome</keyword>
<dbReference type="SMART" id="SM00382">
    <property type="entry name" value="AAA"/>
    <property type="match status" value="1"/>
</dbReference>
<evidence type="ECO:0000313" key="2">
    <source>
        <dbReference type="EMBL" id="KAK7427911.1"/>
    </source>
</evidence>
<dbReference type="Gene3D" id="3.40.50.300">
    <property type="entry name" value="P-loop containing nucleotide triphosphate hydrolases"/>
    <property type="match status" value="1"/>
</dbReference>
<evidence type="ECO:0000313" key="3">
    <source>
        <dbReference type="Proteomes" id="UP001498421"/>
    </source>
</evidence>
<sequence length="209" mass="24134">MTDKHLCPRKEKILSLEGDDLALLPGRLFAYALKKSRFVPLDVRYVKEIDWRDDGFSRLQLDESHKRMIQGSVRALRRRRRIERTIKESNTSTLFTQDFIRGKGRGLVIMLHGEPGIGKTATAEAVAQAHKRPLFPIHLTTSLWDLEDSLTESFRLADLWDCILLIDEADVLLESRKATEFFQNSIVPCKSYFQLSIKHRDLMQPNPSI</sequence>
<dbReference type="SUPFAM" id="SSF52540">
    <property type="entry name" value="P-loop containing nucleoside triphosphate hydrolases"/>
    <property type="match status" value="1"/>
</dbReference>
<accession>A0ABR1I3I3</accession>
<dbReference type="InterPro" id="IPR003593">
    <property type="entry name" value="AAA+_ATPase"/>
</dbReference>
<evidence type="ECO:0000259" key="1">
    <source>
        <dbReference type="SMART" id="SM00382"/>
    </source>
</evidence>
<dbReference type="PANTHER" id="PTHR46411">
    <property type="entry name" value="FAMILY ATPASE, PUTATIVE-RELATED"/>
    <property type="match status" value="1"/>
</dbReference>
<dbReference type="PANTHER" id="PTHR46411:SF3">
    <property type="entry name" value="AAA+ ATPASE DOMAIN-CONTAINING PROTEIN"/>
    <property type="match status" value="1"/>
</dbReference>
<comment type="caution">
    <text evidence="2">The sequence shown here is derived from an EMBL/GenBank/DDBJ whole genome shotgun (WGS) entry which is preliminary data.</text>
</comment>
<dbReference type="Proteomes" id="UP001498421">
    <property type="component" value="Unassembled WGS sequence"/>
</dbReference>
<organism evidence="2 3">
    <name type="scientific">Neonectria magnoliae</name>
    <dbReference type="NCBI Taxonomy" id="2732573"/>
    <lineage>
        <taxon>Eukaryota</taxon>
        <taxon>Fungi</taxon>
        <taxon>Dikarya</taxon>
        <taxon>Ascomycota</taxon>
        <taxon>Pezizomycotina</taxon>
        <taxon>Sordariomycetes</taxon>
        <taxon>Hypocreomycetidae</taxon>
        <taxon>Hypocreales</taxon>
        <taxon>Nectriaceae</taxon>
        <taxon>Neonectria</taxon>
    </lineage>
</organism>
<dbReference type="Pfam" id="PF00004">
    <property type="entry name" value="AAA"/>
    <property type="match status" value="1"/>
</dbReference>
<dbReference type="InterPro" id="IPR003959">
    <property type="entry name" value="ATPase_AAA_core"/>
</dbReference>
<protein>
    <recommendedName>
        <fullName evidence="1">AAA+ ATPase domain-containing protein</fullName>
    </recommendedName>
</protein>
<reference evidence="2 3" key="1">
    <citation type="journal article" date="2025" name="Microbiol. Resour. Announc.">
        <title>Draft genome sequences for Neonectria magnoliae and Neonectria punicea, canker pathogens of Liriodendron tulipifera and Acer saccharum in West Virginia.</title>
        <authorList>
            <person name="Petronek H.M."/>
            <person name="Kasson M.T."/>
            <person name="Metheny A.M."/>
            <person name="Stauder C.M."/>
            <person name="Lovett B."/>
            <person name="Lynch S.C."/>
            <person name="Garnas J.R."/>
            <person name="Kasson L.R."/>
            <person name="Stajich J.E."/>
        </authorList>
    </citation>
    <scope>NUCLEOTIDE SEQUENCE [LARGE SCALE GENOMIC DNA]</scope>
    <source>
        <strain evidence="2 3">NRRL 64651</strain>
    </source>
</reference>
<gene>
    <name evidence="2" type="ORF">QQZ08_005523</name>
</gene>
<feature type="domain" description="AAA+ ATPase" evidence="1">
    <location>
        <begin position="105"/>
        <end position="208"/>
    </location>
</feature>
<proteinExistence type="predicted"/>
<name>A0ABR1I3I3_9HYPO</name>
<dbReference type="EMBL" id="JAZAVK010000047">
    <property type="protein sequence ID" value="KAK7427911.1"/>
    <property type="molecule type" value="Genomic_DNA"/>
</dbReference>
<dbReference type="InterPro" id="IPR027417">
    <property type="entry name" value="P-loop_NTPase"/>
</dbReference>